<sequence>MGIMVAIPAYNEEIAIGSVVAKCKKYSNDIVVIDDGSRDHTIEVARIVGAEVISHEKNGGYGAAIRSCFEAARARGVSAMITIDGDGQHDPDNIPLLIAEMNRTGADVIIGSRFINGNEKNQHIPAYRKVGMKMLDMATIISSGVKVTDTQSGFRAYSKKALSEIDLEDAGMGIGSEILIKAAKLKLHISEVPIRARYDIKDTSSKNPVAHGIEVLASIARFSSRSKLQLFYGLLGLILLVLGSYLAFSSITSDNLIRFIVIMVCMVGGTLGVFTALVIRTFLGIAPRASKLN</sequence>
<dbReference type="PANTHER" id="PTHR48090">
    <property type="entry name" value="UNDECAPRENYL-PHOSPHATE 4-DEOXY-4-FORMAMIDO-L-ARABINOSE TRANSFERASE-RELATED"/>
    <property type="match status" value="1"/>
</dbReference>
<feature type="domain" description="Glycosyltransferase 2-like" evidence="2">
    <location>
        <begin position="5"/>
        <end position="165"/>
    </location>
</feature>
<dbReference type="InParanoid" id="D1Z1P7"/>
<organism evidence="3 4">
    <name type="scientific">Methanocella paludicola (strain DSM 17711 / JCM 13418 / NBRC 101707 / SANAE)</name>
    <dbReference type="NCBI Taxonomy" id="304371"/>
    <lineage>
        <taxon>Archaea</taxon>
        <taxon>Methanobacteriati</taxon>
        <taxon>Methanobacteriota</taxon>
        <taxon>Stenosarchaea group</taxon>
        <taxon>Methanomicrobia</taxon>
        <taxon>Methanocellales</taxon>
        <taxon>Methanocellaceae</taxon>
        <taxon>Methanocella</taxon>
    </lineage>
</organism>
<gene>
    <name evidence="3" type="ordered locus">MCP_2547</name>
</gene>
<dbReference type="GO" id="GO:0016740">
    <property type="term" value="F:transferase activity"/>
    <property type="evidence" value="ECO:0007669"/>
    <property type="project" value="UniProtKB-KW"/>
</dbReference>
<reference evidence="3 4" key="1">
    <citation type="journal article" date="2007" name="Appl. Environ. Microbiol.">
        <title>Isolation of key methanogens for global methane emission from rice paddy fields: a novel isolate affiliated with the clone cluster rice cluster I.</title>
        <authorList>
            <person name="Sakai S."/>
            <person name="Imachi H."/>
            <person name="Sekiguchi Y."/>
            <person name="Ohashi A."/>
            <person name="Harada H."/>
            <person name="Kamagata Y."/>
        </authorList>
    </citation>
    <scope>NUCLEOTIDE SEQUENCE [LARGE SCALE GENOMIC DNA]</scope>
    <source>
        <strain evidence="4">DSM 17711 / JCM 13418 / NBRC 101707 / SANAE</strain>
    </source>
</reference>
<evidence type="ECO:0000259" key="2">
    <source>
        <dbReference type="Pfam" id="PF00535"/>
    </source>
</evidence>
<keyword evidence="1" id="KW-1133">Transmembrane helix</keyword>
<dbReference type="InterPro" id="IPR001173">
    <property type="entry name" value="Glyco_trans_2-like"/>
</dbReference>
<dbReference type="CDD" id="cd04179">
    <property type="entry name" value="DPM_DPG-synthase_like"/>
    <property type="match status" value="1"/>
</dbReference>
<reference evidence="4" key="3">
    <citation type="journal article" date="2011" name="PLoS ONE">
        <title>Genome sequence of a mesophilic hydrogenotrophic methanogen Methanocella paludicola, the first cultivated representative of the order Methanocellales.</title>
        <authorList>
            <person name="Sakai S."/>
            <person name="Takaki Y."/>
            <person name="Shimamura S."/>
            <person name="Sekine M."/>
            <person name="Tajima T."/>
            <person name="Kosugi H."/>
            <person name="Ichikawa N."/>
            <person name="Tasumi E."/>
            <person name="Hiraki A.T."/>
            <person name="Shimizu A."/>
            <person name="Kato Y."/>
            <person name="Nishiko R."/>
            <person name="Mori K."/>
            <person name="Fujita N."/>
            <person name="Imachi H."/>
            <person name="Takai K."/>
        </authorList>
    </citation>
    <scope>NUCLEOTIDE SEQUENCE [LARGE SCALE GENOMIC DNA]</scope>
    <source>
        <strain evidence="4">DSM 17711 / JCM 13418 / NBRC 101707 / SANAE</strain>
    </source>
</reference>
<proteinExistence type="predicted"/>
<keyword evidence="1" id="KW-0472">Membrane</keyword>
<reference evidence="3 4" key="2">
    <citation type="journal article" date="2008" name="Int. J. Syst. Evol. Microbiol.">
        <title>Methanocella paludicola gen. nov., sp. nov., a methane-producing archaeon, the first isolate of the lineage 'Rice Cluster I', and proposal of the new archaeal order Methanocellales ord. nov.</title>
        <authorList>
            <person name="Sakai S."/>
            <person name="Imachi H."/>
            <person name="Hanada S."/>
            <person name="Ohashi A."/>
            <person name="Harada H."/>
            <person name="Kamagata Y."/>
        </authorList>
    </citation>
    <scope>NUCLEOTIDE SEQUENCE [LARGE SCALE GENOMIC DNA]</scope>
    <source>
        <strain evidence="4">DSM 17711 / JCM 13418 / NBRC 101707 / SANAE</strain>
    </source>
</reference>
<dbReference type="SUPFAM" id="SSF53448">
    <property type="entry name" value="Nucleotide-diphospho-sugar transferases"/>
    <property type="match status" value="1"/>
</dbReference>
<evidence type="ECO:0000313" key="3">
    <source>
        <dbReference type="EMBL" id="BAI62619.1"/>
    </source>
</evidence>
<dbReference type="STRING" id="304371.MCP_2547"/>
<dbReference type="Proteomes" id="UP000001882">
    <property type="component" value="Chromosome"/>
</dbReference>
<dbReference type="InterPro" id="IPR029044">
    <property type="entry name" value="Nucleotide-diphossugar_trans"/>
</dbReference>
<name>D1Z1P7_METPS</name>
<dbReference type="PANTHER" id="PTHR48090:SF7">
    <property type="entry name" value="RFBJ PROTEIN"/>
    <property type="match status" value="1"/>
</dbReference>
<evidence type="ECO:0000313" key="4">
    <source>
        <dbReference type="Proteomes" id="UP000001882"/>
    </source>
</evidence>
<protein>
    <submittedName>
        <fullName evidence="3">Glycosyltransferase</fullName>
    </submittedName>
</protein>
<dbReference type="AlphaFoldDB" id="D1Z1P7"/>
<feature type="transmembrane region" description="Helical" evidence="1">
    <location>
        <begin position="257"/>
        <end position="283"/>
    </location>
</feature>
<dbReference type="KEGG" id="mpd:MCP_2547"/>
<dbReference type="CAZy" id="GT2">
    <property type="family name" value="Glycosyltransferase Family 2"/>
</dbReference>
<dbReference type="EMBL" id="AP011532">
    <property type="protein sequence ID" value="BAI62619.1"/>
    <property type="molecule type" value="Genomic_DNA"/>
</dbReference>
<accession>D1Z1P7</accession>
<keyword evidence="4" id="KW-1185">Reference proteome</keyword>
<keyword evidence="1" id="KW-0812">Transmembrane</keyword>
<dbReference type="eggNOG" id="arCOG00896">
    <property type="taxonomic scope" value="Archaea"/>
</dbReference>
<evidence type="ECO:0000256" key="1">
    <source>
        <dbReference type="SAM" id="Phobius"/>
    </source>
</evidence>
<dbReference type="Pfam" id="PF00535">
    <property type="entry name" value="Glycos_transf_2"/>
    <property type="match status" value="1"/>
</dbReference>
<dbReference type="FunCoup" id="D1Z1P7">
    <property type="interactions" value="181"/>
</dbReference>
<dbReference type="InterPro" id="IPR050256">
    <property type="entry name" value="Glycosyltransferase_2"/>
</dbReference>
<feature type="transmembrane region" description="Helical" evidence="1">
    <location>
        <begin position="230"/>
        <end position="251"/>
    </location>
</feature>
<dbReference type="Gene3D" id="3.90.550.10">
    <property type="entry name" value="Spore Coat Polysaccharide Biosynthesis Protein SpsA, Chain A"/>
    <property type="match status" value="1"/>
</dbReference>